<accession>A0A8T2RMA0</accession>
<organism evidence="2 3">
    <name type="scientific">Ceratopteris richardii</name>
    <name type="common">Triangle waterfern</name>
    <dbReference type="NCBI Taxonomy" id="49495"/>
    <lineage>
        <taxon>Eukaryota</taxon>
        <taxon>Viridiplantae</taxon>
        <taxon>Streptophyta</taxon>
        <taxon>Embryophyta</taxon>
        <taxon>Tracheophyta</taxon>
        <taxon>Polypodiopsida</taxon>
        <taxon>Polypodiidae</taxon>
        <taxon>Polypodiales</taxon>
        <taxon>Pteridineae</taxon>
        <taxon>Pteridaceae</taxon>
        <taxon>Parkerioideae</taxon>
        <taxon>Ceratopteris</taxon>
    </lineage>
</organism>
<dbReference type="Pfam" id="PF03372">
    <property type="entry name" value="Exo_endo_phos"/>
    <property type="match status" value="1"/>
</dbReference>
<dbReference type="Gene3D" id="3.60.10.10">
    <property type="entry name" value="Endonuclease/exonuclease/phosphatase"/>
    <property type="match status" value="1"/>
</dbReference>
<dbReference type="Proteomes" id="UP000825935">
    <property type="component" value="Chromosome 25"/>
</dbReference>
<keyword evidence="3" id="KW-1185">Reference proteome</keyword>
<dbReference type="PANTHER" id="PTHR12121:SF74">
    <property type="entry name" value="CARBON CATABOLITE REPRESSOR PROTEIN 4 HOMOLOG 5"/>
    <property type="match status" value="1"/>
</dbReference>
<proteinExistence type="predicted"/>
<feature type="domain" description="Endonuclease/exonuclease/phosphatase" evidence="1">
    <location>
        <begin position="34"/>
        <end position="219"/>
    </location>
</feature>
<dbReference type="EMBL" id="CM035430">
    <property type="protein sequence ID" value="KAH7297612.1"/>
    <property type="molecule type" value="Genomic_DNA"/>
</dbReference>
<evidence type="ECO:0000313" key="3">
    <source>
        <dbReference type="Proteomes" id="UP000825935"/>
    </source>
</evidence>
<dbReference type="AlphaFoldDB" id="A0A8T2RMA0"/>
<dbReference type="InterPro" id="IPR050410">
    <property type="entry name" value="CCR4/nocturin_mRNA_transcr"/>
</dbReference>
<dbReference type="GO" id="GO:0000175">
    <property type="term" value="F:3'-5'-RNA exonuclease activity"/>
    <property type="evidence" value="ECO:0007669"/>
    <property type="project" value="TreeGrafter"/>
</dbReference>
<comment type="caution">
    <text evidence="2">The sequence shown here is derived from an EMBL/GenBank/DDBJ whole genome shotgun (WGS) entry which is preliminary data.</text>
</comment>
<dbReference type="OrthoDB" id="428734at2759"/>
<sequence length="229" mass="26106">MEREIRLENVVVVCNIHVLFNPNRGEIKLGQVRHLLEKAHSLSIEWEGAPIILAGDFNSVPQSPLYQFLKNGMLDLRNCNRRSISGQAEGSVKVQETVHRGQIYSDSFLIPQTHRITEETYIFQWTLEELIKATAVPNESLMRHSLNLRSAYPSIQGSEETRGTSNEPIITTYHRNFMGTVDYIWYTNGLSAVRVLEVLPISILQRTHGLPSKKWGSDHMTIACEFAFI</sequence>
<dbReference type="PANTHER" id="PTHR12121">
    <property type="entry name" value="CARBON CATABOLITE REPRESSOR PROTEIN 4"/>
    <property type="match status" value="1"/>
</dbReference>
<evidence type="ECO:0000259" key="1">
    <source>
        <dbReference type="Pfam" id="PF03372"/>
    </source>
</evidence>
<dbReference type="InterPro" id="IPR005135">
    <property type="entry name" value="Endo/exonuclease/phosphatase"/>
</dbReference>
<evidence type="ECO:0000313" key="2">
    <source>
        <dbReference type="EMBL" id="KAH7297612.1"/>
    </source>
</evidence>
<name>A0A8T2RMA0_CERRI</name>
<dbReference type="SUPFAM" id="SSF56219">
    <property type="entry name" value="DNase I-like"/>
    <property type="match status" value="1"/>
</dbReference>
<gene>
    <name evidence="2" type="ORF">KP509_25G003400</name>
</gene>
<dbReference type="InterPro" id="IPR036691">
    <property type="entry name" value="Endo/exonu/phosph_ase_sf"/>
</dbReference>
<protein>
    <recommendedName>
        <fullName evidence="1">Endonuclease/exonuclease/phosphatase domain-containing protein</fullName>
    </recommendedName>
</protein>
<reference evidence="2" key="1">
    <citation type="submission" date="2021-08" db="EMBL/GenBank/DDBJ databases">
        <title>WGS assembly of Ceratopteris richardii.</title>
        <authorList>
            <person name="Marchant D.B."/>
            <person name="Chen G."/>
            <person name="Jenkins J."/>
            <person name="Shu S."/>
            <person name="Leebens-Mack J."/>
            <person name="Grimwood J."/>
            <person name="Schmutz J."/>
            <person name="Soltis P."/>
            <person name="Soltis D."/>
            <person name="Chen Z.-H."/>
        </authorList>
    </citation>
    <scope>NUCLEOTIDE SEQUENCE</scope>
    <source>
        <strain evidence="2">Whitten #5841</strain>
        <tissue evidence="2">Leaf</tissue>
    </source>
</reference>
<dbReference type="OMA" id="HQENIEY"/>